<dbReference type="EMBL" id="KL584827">
    <property type="protein sequence ID" value="KEQ65543.1"/>
    <property type="molecule type" value="Genomic_DNA"/>
</dbReference>
<sequence length="182" mass="19935">MSWSFATHWKSEGRVWTLDNSSLPSVDGEPVVLDSTPIPDANDVPPPSSPLRGEPEADGKVDEEDEDEDEEMEWELLPDYSKKFKEKRKKRKEESDDKAASKKVKTAGSVAGAKAANPAKPKASKAAKAAGSAASKKRKADSDDDDDDDDDDENELPAEAMVKIETTSRSGRKITRPQTFSR</sequence>
<dbReference type="HOGENOM" id="CLU_1481682_0_0_1"/>
<proteinExistence type="predicted"/>
<reference evidence="2 3" key="1">
    <citation type="journal article" date="2014" name="BMC Genomics">
        <title>Genome sequencing of four Aureobasidium pullulans varieties: biotechnological potential, stress tolerance, and description of new species.</title>
        <authorList>
            <person name="Gostin Ar C."/>
            <person name="Ohm R.A."/>
            <person name="Kogej T."/>
            <person name="Sonjak S."/>
            <person name="Turk M."/>
            <person name="Zajc J."/>
            <person name="Zalar P."/>
            <person name="Grube M."/>
            <person name="Sun H."/>
            <person name="Han J."/>
            <person name="Sharma A."/>
            <person name="Chiniquy J."/>
            <person name="Ngan C.Y."/>
            <person name="Lipzen A."/>
            <person name="Barry K."/>
            <person name="Grigoriev I.V."/>
            <person name="Gunde-Cimerman N."/>
        </authorList>
    </citation>
    <scope>NUCLEOTIDE SEQUENCE [LARGE SCALE GENOMIC DNA]</scope>
    <source>
        <strain evidence="2 3">CBS 110374</strain>
    </source>
</reference>
<feature type="compositionally biased region" description="Acidic residues" evidence="1">
    <location>
        <begin position="142"/>
        <end position="156"/>
    </location>
</feature>
<evidence type="ECO:0000313" key="3">
    <source>
        <dbReference type="Proteomes" id="UP000030672"/>
    </source>
</evidence>
<feature type="region of interest" description="Disordered" evidence="1">
    <location>
        <begin position="18"/>
        <end position="182"/>
    </location>
</feature>
<accession>A0A074VYE3</accession>
<dbReference type="Proteomes" id="UP000030672">
    <property type="component" value="Unassembled WGS sequence"/>
</dbReference>
<name>A0A074VYE3_AURM1</name>
<keyword evidence="3" id="KW-1185">Reference proteome</keyword>
<dbReference type="RefSeq" id="XP_040882566.1">
    <property type="nucleotide sequence ID" value="XM_041027757.1"/>
</dbReference>
<feature type="compositionally biased region" description="Acidic residues" evidence="1">
    <location>
        <begin position="61"/>
        <end position="76"/>
    </location>
</feature>
<gene>
    <name evidence="2" type="ORF">M437DRAFT_82502</name>
</gene>
<dbReference type="GeneID" id="63921130"/>
<feature type="compositionally biased region" description="Low complexity" evidence="1">
    <location>
        <begin position="106"/>
        <end position="134"/>
    </location>
</feature>
<evidence type="ECO:0000313" key="2">
    <source>
        <dbReference type="EMBL" id="KEQ65543.1"/>
    </source>
</evidence>
<dbReference type="AlphaFoldDB" id="A0A074VYE3"/>
<organism evidence="2 3">
    <name type="scientific">Aureobasidium melanogenum (strain CBS 110374)</name>
    <name type="common">Aureobasidium pullulans var. melanogenum</name>
    <dbReference type="NCBI Taxonomy" id="1043003"/>
    <lineage>
        <taxon>Eukaryota</taxon>
        <taxon>Fungi</taxon>
        <taxon>Dikarya</taxon>
        <taxon>Ascomycota</taxon>
        <taxon>Pezizomycotina</taxon>
        <taxon>Dothideomycetes</taxon>
        <taxon>Dothideomycetidae</taxon>
        <taxon>Dothideales</taxon>
        <taxon>Saccotheciaceae</taxon>
        <taxon>Aureobasidium</taxon>
    </lineage>
</organism>
<evidence type="ECO:0000256" key="1">
    <source>
        <dbReference type="SAM" id="MobiDB-lite"/>
    </source>
</evidence>
<protein>
    <submittedName>
        <fullName evidence="2">Uncharacterized protein</fullName>
    </submittedName>
</protein>